<dbReference type="PROSITE" id="PS50879">
    <property type="entry name" value="RNASE_H_1"/>
    <property type="match status" value="1"/>
</dbReference>
<dbReference type="EC" id="3.1.26.4" evidence="5"/>
<keyword evidence="9" id="KW-0378">Hydrolase</keyword>
<evidence type="ECO:0000256" key="10">
    <source>
        <dbReference type="ARBA" id="ARBA00022842"/>
    </source>
</evidence>
<proteinExistence type="inferred from homology"/>
<dbReference type="GO" id="GO:0003676">
    <property type="term" value="F:nucleic acid binding"/>
    <property type="evidence" value="ECO:0007669"/>
    <property type="project" value="InterPro"/>
</dbReference>
<dbReference type="PANTHER" id="PTHR10642:SF26">
    <property type="entry name" value="RIBONUCLEASE H1"/>
    <property type="match status" value="1"/>
</dbReference>
<dbReference type="RefSeq" id="WP_118206967.1">
    <property type="nucleotide sequence ID" value="NZ_QRHJ01000009.1"/>
</dbReference>
<dbReference type="SUPFAM" id="SSF53098">
    <property type="entry name" value="Ribonuclease H-like"/>
    <property type="match status" value="1"/>
</dbReference>
<sequence length="153" mass="17055">MEKVSLKYEAYTDGSCDNLSPYGEGGSAYIILKDGIIIKESKKGFVGTTNNRMEMLAIISAVKSVPKGATLTVYTDSQYCITSFTNCKKPKKNLDLINLYHHCAASLHEICFVWVKGHSGNEYNEHVDSLAYSAYEEIINKYNLPKTRVGKGR</sequence>
<dbReference type="InterPro" id="IPR050092">
    <property type="entry name" value="RNase_H"/>
</dbReference>
<evidence type="ECO:0000256" key="8">
    <source>
        <dbReference type="ARBA" id="ARBA00022759"/>
    </source>
</evidence>
<accession>A0A414Q861</accession>
<evidence type="ECO:0000256" key="9">
    <source>
        <dbReference type="ARBA" id="ARBA00022801"/>
    </source>
</evidence>
<evidence type="ECO:0000259" key="11">
    <source>
        <dbReference type="PROSITE" id="PS50879"/>
    </source>
</evidence>
<comment type="similarity">
    <text evidence="3">Belongs to the RNase H family.</text>
</comment>
<comment type="catalytic activity">
    <reaction evidence="1">
        <text>Endonucleolytic cleavage to 5'-phosphomonoester.</text>
        <dbReference type="EC" id="3.1.26.4"/>
    </reaction>
</comment>
<dbReference type="GO" id="GO:0043137">
    <property type="term" value="P:DNA replication, removal of RNA primer"/>
    <property type="evidence" value="ECO:0007669"/>
    <property type="project" value="TreeGrafter"/>
</dbReference>
<evidence type="ECO:0000256" key="3">
    <source>
        <dbReference type="ARBA" id="ARBA00005300"/>
    </source>
</evidence>
<evidence type="ECO:0000256" key="4">
    <source>
        <dbReference type="ARBA" id="ARBA00011245"/>
    </source>
</evidence>
<dbReference type="AlphaFoldDB" id="A0A414Q861"/>
<protein>
    <recommendedName>
        <fullName evidence="5">ribonuclease H</fullName>
        <ecNumber evidence="5">3.1.26.4</ecNumber>
    </recommendedName>
</protein>
<dbReference type="CDD" id="cd09278">
    <property type="entry name" value="RNase_HI_prokaryote_like"/>
    <property type="match status" value="1"/>
</dbReference>
<comment type="cofactor">
    <cofactor evidence="2">
        <name>Mg(2+)</name>
        <dbReference type="ChEBI" id="CHEBI:18420"/>
    </cofactor>
</comment>
<keyword evidence="6" id="KW-0540">Nuclease</keyword>
<evidence type="ECO:0000256" key="1">
    <source>
        <dbReference type="ARBA" id="ARBA00000077"/>
    </source>
</evidence>
<dbReference type="InterPro" id="IPR022892">
    <property type="entry name" value="RNaseHI"/>
</dbReference>
<dbReference type="PANTHER" id="PTHR10642">
    <property type="entry name" value="RIBONUCLEASE H1"/>
    <property type="match status" value="1"/>
</dbReference>
<reference evidence="12 13" key="1">
    <citation type="submission" date="2018-08" db="EMBL/GenBank/DDBJ databases">
        <title>A genome reference for cultivated species of the human gut microbiota.</title>
        <authorList>
            <person name="Zou Y."/>
            <person name="Xue W."/>
            <person name="Luo G."/>
        </authorList>
    </citation>
    <scope>NUCLEOTIDE SEQUENCE [LARGE SCALE GENOMIC DNA]</scope>
    <source>
        <strain evidence="12 13">AM25-16</strain>
    </source>
</reference>
<dbReference type="Gene3D" id="3.30.420.10">
    <property type="entry name" value="Ribonuclease H-like superfamily/Ribonuclease H"/>
    <property type="match status" value="1"/>
</dbReference>
<comment type="caution">
    <text evidence="12">The sequence shown here is derived from an EMBL/GenBank/DDBJ whole genome shotgun (WGS) entry which is preliminary data.</text>
</comment>
<dbReference type="EMBL" id="QRHJ01000009">
    <property type="protein sequence ID" value="RHF76984.1"/>
    <property type="molecule type" value="Genomic_DNA"/>
</dbReference>
<gene>
    <name evidence="12" type="ORF">DW668_05070</name>
</gene>
<dbReference type="Pfam" id="PF00075">
    <property type="entry name" value="RNase_H"/>
    <property type="match status" value="1"/>
</dbReference>
<evidence type="ECO:0000256" key="5">
    <source>
        <dbReference type="ARBA" id="ARBA00012180"/>
    </source>
</evidence>
<dbReference type="InterPro" id="IPR002156">
    <property type="entry name" value="RNaseH_domain"/>
</dbReference>
<dbReference type="GO" id="GO:0004523">
    <property type="term" value="F:RNA-DNA hybrid ribonuclease activity"/>
    <property type="evidence" value="ECO:0007669"/>
    <property type="project" value="UniProtKB-EC"/>
</dbReference>
<dbReference type="GO" id="GO:0046872">
    <property type="term" value="F:metal ion binding"/>
    <property type="evidence" value="ECO:0007669"/>
    <property type="project" value="UniProtKB-KW"/>
</dbReference>
<evidence type="ECO:0000256" key="7">
    <source>
        <dbReference type="ARBA" id="ARBA00022723"/>
    </source>
</evidence>
<name>A0A414Q861_BACSE</name>
<organism evidence="12 13">
    <name type="scientific">Bacteroides stercoris</name>
    <dbReference type="NCBI Taxonomy" id="46506"/>
    <lineage>
        <taxon>Bacteria</taxon>
        <taxon>Pseudomonadati</taxon>
        <taxon>Bacteroidota</taxon>
        <taxon>Bacteroidia</taxon>
        <taxon>Bacteroidales</taxon>
        <taxon>Bacteroidaceae</taxon>
        <taxon>Bacteroides</taxon>
    </lineage>
</organism>
<evidence type="ECO:0000313" key="12">
    <source>
        <dbReference type="EMBL" id="RHF76984.1"/>
    </source>
</evidence>
<evidence type="ECO:0000256" key="2">
    <source>
        <dbReference type="ARBA" id="ARBA00001946"/>
    </source>
</evidence>
<evidence type="ECO:0000256" key="6">
    <source>
        <dbReference type="ARBA" id="ARBA00022722"/>
    </source>
</evidence>
<keyword evidence="10" id="KW-0460">Magnesium</keyword>
<feature type="domain" description="RNase H type-1" evidence="11">
    <location>
        <begin position="4"/>
        <end position="136"/>
    </location>
</feature>
<dbReference type="InterPro" id="IPR036397">
    <property type="entry name" value="RNaseH_sf"/>
</dbReference>
<dbReference type="InterPro" id="IPR012337">
    <property type="entry name" value="RNaseH-like_sf"/>
</dbReference>
<keyword evidence="8" id="KW-0255">Endonuclease</keyword>
<dbReference type="Proteomes" id="UP000283762">
    <property type="component" value="Unassembled WGS sequence"/>
</dbReference>
<evidence type="ECO:0000313" key="13">
    <source>
        <dbReference type="Proteomes" id="UP000283762"/>
    </source>
</evidence>
<keyword evidence="7" id="KW-0479">Metal-binding</keyword>
<comment type="subunit">
    <text evidence="4">Monomer.</text>
</comment>